<comment type="caution">
    <text evidence="13">Lacks conserved residue(s) required for the propagation of feature annotation.</text>
</comment>
<dbReference type="EC" id="3.1.26.4" evidence="14"/>
<evidence type="ECO:0000256" key="9">
    <source>
        <dbReference type="ARBA" id="ARBA00022723"/>
    </source>
</evidence>
<dbReference type="GO" id="GO:0005737">
    <property type="term" value="C:cytoplasm"/>
    <property type="evidence" value="ECO:0007669"/>
    <property type="project" value="UniProtKB-SubCell"/>
</dbReference>
<dbReference type="STRING" id="1798375.A2773_06560"/>
<evidence type="ECO:0000256" key="2">
    <source>
        <dbReference type="ARBA" id="ARBA00001936"/>
    </source>
</evidence>
<dbReference type="GO" id="GO:0043137">
    <property type="term" value="P:DNA replication, removal of RNA primer"/>
    <property type="evidence" value="ECO:0007669"/>
    <property type="project" value="TreeGrafter"/>
</dbReference>
<dbReference type="GO" id="GO:0004523">
    <property type="term" value="F:RNA-DNA hybrid ribonuclease activity"/>
    <property type="evidence" value="ECO:0007669"/>
    <property type="project" value="UniProtKB-EC"/>
</dbReference>
<keyword evidence="12" id="KW-0464">Manganese</keyword>
<dbReference type="GO" id="GO:0046872">
    <property type="term" value="F:metal ion binding"/>
    <property type="evidence" value="ECO:0007669"/>
    <property type="project" value="UniProtKB-KW"/>
</dbReference>
<evidence type="ECO:0000313" key="16">
    <source>
        <dbReference type="EMBL" id="OGG14251.1"/>
    </source>
</evidence>
<evidence type="ECO:0000256" key="3">
    <source>
        <dbReference type="ARBA" id="ARBA00001946"/>
    </source>
</evidence>
<comment type="function">
    <text evidence="4 14">Endonuclease that specifically degrades the RNA of RNA-DNA hybrids.</text>
</comment>
<dbReference type="SUPFAM" id="SSF53098">
    <property type="entry name" value="Ribonuclease H-like"/>
    <property type="match status" value="1"/>
</dbReference>
<name>A0A1F5ZPB1_9BACT</name>
<dbReference type="GO" id="GO:0006298">
    <property type="term" value="P:mismatch repair"/>
    <property type="evidence" value="ECO:0007669"/>
    <property type="project" value="TreeGrafter"/>
</dbReference>
<dbReference type="InterPro" id="IPR036397">
    <property type="entry name" value="RNaseH_sf"/>
</dbReference>
<dbReference type="PROSITE" id="PS51975">
    <property type="entry name" value="RNASE_H_2"/>
    <property type="match status" value="1"/>
</dbReference>
<keyword evidence="8 14" id="KW-0540">Nuclease</keyword>
<evidence type="ECO:0000256" key="7">
    <source>
        <dbReference type="ARBA" id="ARBA00022490"/>
    </source>
</evidence>
<keyword evidence="11 14" id="KW-0378">Hydrolase</keyword>
<evidence type="ECO:0000256" key="5">
    <source>
        <dbReference type="ARBA" id="ARBA00004496"/>
    </source>
</evidence>
<dbReference type="InterPro" id="IPR022898">
    <property type="entry name" value="RNase_HII"/>
</dbReference>
<reference evidence="16 17" key="1">
    <citation type="journal article" date="2016" name="Nat. Commun.">
        <title>Thousands of microbial genomes shed light on interconnected biogeochemical processes in an aquifer system.</title>
        <authorList>
            <person name="Anantharaman K."/>
            <person name="Brown C.T."/>
            <person name="Hug L.A."/>
            <person name="Sharon I."/>
            <person name="Castelle C.J."/>
            <person name="Probst A.J."/>
            <person name="Thomas B.C."/>
            <person name="Singh A."/>
            <person name="Wilkins M.J."/>
            <person name="Karaoz U."/>
            <person name="Brodie E.L."/>
            <person name="Williams K.H."/>
            <person name="Hubbard S.S."/>
            <person name="Banfield J.F."/>
        </authorList>
    </citation>
    <scope>NUCLEOTIDE SEQUENCE [LARGE SCALE GENOMIC DNA]</scope>
</reference>
<comment type="subcellular location">
    <subcellularLocation>
        <location evidence="5">Cytoplasm</location>
    </subcellularLocation>
</comment>
<dbReference type="PANTHER" id="PTHR10954">
    <property type="entry name" value="RIBONUCLEASE H2 SUBUNIT A"/>
    <property type="match status" value="1"/>
</dbReference>
<dbReference type="EMBL" id="MFJE01000022">
    <property type="protein sequence ID" value="OGG14251.1"/>
    <property type="molecule type" value="Genomic_DNA"/>
</dbReference>
<gene>
    <name evidence="16" type="ORF">A2773_06560</name>
</gene>
<comment type="cofactor">
    <cofactor evidence="3">
        <name>Mg(2+)</name>
        <dbReference type="ChEBI" id="CHEBI:18420"/>
    </cofactor>
</comment>
<sequence length="218" mass="24723">MNFPDFSYEEKCWNDGYNMVIGVDEVGRGAWAGPVIAASAAMKIFNEKEKLLKKIISLGINDSKKLTARKREFLSGEISKYFYCGIGEASVGEINRYGIVKATEKAMRRAVGNLTMKQFSNVTMNGRFFLLVDAFYVKYTAGIPLRNQKAIIQGDGKCISIAAASIVAKVYRDRLMERLSTKYTQYGWERNAGYGTEYHRRAIEKYGICKLHRLKFVD</sequence>
<evidence type="ECO:0000256" key="13">
    <source>
        <dbReference type="PROSITE-ProRule" id="PRU01319"/>
    </source>
</evidence>
<proteinExistence type="inferred from homology"/>
<evidence type="ECO:0000256" key="8">
    <source>
        <dbReference type="ARBA" id="ARBA00022722"/>
    </source>
</evidence>
<dbReference type="InterPro" id="IPR024567">
    <property type="entry name" value="RNase_HII/HIII_dom"/>
</dbReference>
<accession>A0A1F5ZPB1</accession>
<evidence type="ECO:0000256" key="14">
    <source>
        <dbReference type="RuleBase" id="RU003515"/>
    </source>
</evidence>
<comment type="catalytic activity">
    <reaction evidence="1 14">
        <text>Endonucleolytic cleavage to 5'-phosphomonoester.</text>
        <dbReference type="EC" id="3.1.26.4"/>
    </reaction>
</comment>
<dbReference type="InterPro" id="IPR001352">
    <property type="entry name" value="RNase_HII/HIII"/>
</dbReference>
<keyword evidence="9" id="KW-0479">Metal-binding</keyword>
<evidence type="ECO:0000256" key="11">
    <source>
        <dbReference type="ARBA" id="ARBA00022801"/>
    </source>
</evidence>
<dbReference type="PANTHER" id="PTHR10954:SF18">
    <property type="entry name" value="RIBONUCLEASE HII"/>
    <property type="match status" value="1"/>
</dbReference>
<keyword evidence="7" id="KW-0963">Cytoplasm</keyword>
<feature type="domain" description="RNase H type-2" evidence="15">
    <location>
        <begin position="18"/>
        <end position="218"/>
    </location>
</feature>
<dbReference type="InterPro" id="IPR012337">
    <property type="entry name" value="RNaseH-like_sf"/>
</dbReference>
<comment type="caution">
    <text evidence="16">The sequence shown here is derived from an EMBL/GenBank/DDBJ whole genome shotgun (WGS) entry which is preliminary data.</text>
</comment>
<evidence type="ECO:0000259" key="15">
    <source>
        <dbReference type="PROSITE" id="PS51975"/>
    </source>
</evidence>
<protein>
    <recommendedName>
        <fullName evidence="14">Ribonuclease</fullName>
        <ecNumber evidence="14">3.1.26.4</ecNumber>
    </recommendedName>
</protein>
<evidence type="ECO:0000256" key="12">
    <source>
        <dbReference type="ARBA" id="ARBA00023211"/>
    </source>
</evidence>
<comment type="similarity">
    <text evidence="6 14">Belongs to the RNase HII family.</text>
</comment>
<evidence type="ECO:0000256" key="10">
    <source>
        <dbReference type="ARBA" id="ARBA00022759"/>
    </source>
</evidence>
<dbReference type="Pfam" id="PF01351">
    <property type="entry name" value="RNase_HII"/>
    <property type="match status" value="1"/>
</dbReference>
<evidence type="ECO:0000256" key="1">
    <source>
        <dbReference type="ARBA" id="ARBA00000077"/>
    </source>
</evidence>
<dbReference type="Gene3D" id="3.30.420.10">
    <property type="entry name" value="Ribonuclease H-like superfamily/Ribonuclease H"/>
    <property type="match status" value="1"/>
</dbReference>
<dbReference type="AlphaFoldDB" id="A0A1F5ZPB1"/>
<dbReference type="GO" id="GO:0032299">
    <property type="term" value="C:ribonuclease H2 complex"/>
    <property type="evidence" value="ECO:0007669"/>
    <property type="project" value="TreeGrafter"/>
</dbReference>
<organism evidence="16 17">
    <name type="scientific">Candidatus Gottesmanbacteria bacterium RIFCSPHIGHO2_01_FULL_39_10</name>
    <dbReference type="NCBI Taxonomy" id="1798375"/>
    <lineage>
        <taxon>Bacteria</taxon>
        <taxon>Candidatus Gottesmaniibacteriota</taxon>
    </lineage>
</organism>
<dbReference type="NCBIfam" id="NF000595">
    <property type="entry name" value="PRK00015.1-3"/>
    <property type="match status" value="1"/>
</dbReference>
<evidence type="ECO:0000313" key="17">
    <source>
        <dbReference type="Proteomes" id="UP000177383"/>
    </source>
</evidence>
<dbReference type="Proteomes" id="UP000177383">
    <property type="component" value="Unassembled WGS sequence"/>
</dbReference>
<evidence type="ECO:0000256" key="6">
    <source>
        <dbReference type="ARBA" id="ARBA00007383"/>
    </source>
</evidence>
<dbReference type="GO" id="GO:0003723">
    <property type="term" value="F:RNA binding"/>
    <property type="evidence" value="ECO:0007669"/>
    <property type="project" value="UniProtKB-UniRule"/>
</dbReference>
<comment type="cofactor">
    <cofactor evidence="2">
        <name>Mn(2+)</name>
        <dbReference type="ChEBI" id="CHEBI:29035"/>
    </cofactor>
</comment>
<dbReference type="CDD" id="cd07182">
    <property type="entry name" value="RNase_HII_bacteria_HII_like"/>
    <property type="match status" value="1"/>
</dbReference>
<keyword evidence="10 14" id="KW-0255">Endonuclease</keyword>
<evidence type="ECO:0000256" key="4">
    <source>
        <dbReference type="ARBA" id="ARBA00004065"/>
    </source>
</evidence>